<dbReference type="Pfam" id="PF07221">
    <property type="entry name" value="GlcNAc_2-epim"/>
    <property type="match status" value="1"/>
</dbReference>
<name>A0A5R9GC72_9BACL</name>
<sequence length="426" mass="48361">MDGFRAEWSSAELTFYKRHLEARILPFWNRAIDSVYGGVFTCFSNSGERRISTDKFTWSQGRFLWLWSRLASCCSRGLVGGDAEEYKAIAAKTFGFIDRHAFLPDGSCSFLLTREGKHKEAIPGLGYDISFYADCFVILGYTEFARVTRDADVLEKALALYRHVEGRLQSGSVRSEPYPIPPGYEAHGFSMIMLNVSQELADALEEIGDARHAVIRGRSLQFMDDILERFCGANDLVMELIPSDDKVPSASDSLLARHVNPGHTLECMWFVLTAAKKLQREDIIARATTVTAKAMEIGWDREYGGLFRYVDREGGAPKGSLTEGDRRFEKLVAETWDMKLWWPHSEALYTTLLCHRVTGDSAFLDLYSRLKDYTFRTFPHPDPSVGEWVQIRDRKGNPVDAVVALPVKDPYHIMRNLLLLIEVLNE</sequence>
<protein>
    <submittedName>
        <fullName evidence="3">N-acylglucosamine 2-epimerase</fullName>
    </submittedName>
</protein>
<comment type="caution">
    <text evidence="3">The sequence shown here is derived from an EMBL/GenBank/DDBJ whole genome shotgun (WGS) entry which is preliminary data.</text>
</comment>
<evidence type="ECO:0000313" key="3">
    <source>
        <dbReference type="EMBL" id="TLS54072.1"/>
    </source>
</evidence>
<dbReference type="RefSeq" id="WP_138191821.1">
    <property type="nucleotide sequence ID" value="NZ_VCIW01000001.1"/>
</dbReference>
<dbReference type="GO" id="GO:0016853">
    <property type="term" value="F:isomerase activity"/>
    <property type="evidence" value="ECO:0007669"/>
    <property type="project" value="UniProtKB-KW"/>
</dbReference>
<evidence type="ECO:0000256" key="1">
    <source>
        <dbReference type="ARBA" id="ARBA00008558"/>
    </source>
</evidence>
<dbReference type="GO" id="GO:0005975">
    <property type="term" value="P:carbohydrate metabolic process"/>
    <property type="evidence" value="ECO:0007669"/>
    <property type="project" value="InterPro"/>
</dbReference>
<dbReference type="Gene3D" id="1.50.10.10">
    <property type="match status" value="1"/>
</dbReference>
<organism evidence="3 4">
    <name type="scientific">Paenibacillus antri</name>
    <dbReference type="NCBI Taxonomy" id="2582848"/>
    <lineage>
        <taxon>Bacteria</taxon>
        <taxon>Bacillati</taxon>
        <taxon>Bacillota</taxon>
        <taxon>Bacilli</taxon>
        <taxon>Bacillales</taxon>
        <taxon>Paenibacillaceae</taxon>
        <taxon>Paenibacillus</taxon>
    </lineage>
</organism>
<dbReference type="InterPro" id="IPR010819">
    <property type="entry name" value="AGE/CE"/>
</dbReference>
<dbReference type="InterPro" id="IPR012341">
    <property type="entry name" value="6hp_glycosidase-like_sf"/>
</dbReference>
<dbReference type="AlphaFoldDB" id="A0A5R9GC72"/>
<reference evidence="3 4" key="1">
    <citation type="submission" date="2019-05" db="EMBL/GenBank/DDBJ databases">
        <authorList>
            <person name="Narsing Rao M.P."/>
            <person name="Li W.J."/>
        </authorList>
    </citation>
    <scope>NUCLEOTIDE SEQUENCE [LARGE SCALE GENOMIC DNA]</scope>
    <source>
        <strain evidence="3 4">SYSU_K30003</strain>
    </source>
</reference>
<gene>
    <name evidence="3" type="ORF">FE782_01615</name>
</gene>
<dbReference type="Proteomes" id="UP000309676">
    <property type="component" value="Unassembled WGS sequence"/>
</dbReference>
<accession>A0A5R9GC72</accession>
<comment type="similarity">
    <text evidence="1">Belongs to the N-acylglucosamine 2-epimerase family.</text>
</comment>
<evidence type="ECO:0000313" key="4">
    <source>
        <dbReference type="Proteomes" id="UP000309676"/>
    </source>
</evidence>
<dbReference type="InterPro" id="IPR008928">
    <property type="entry name" value="6-hairpin_glycosidase_sf"/>
</dbReference>
<dbReference type="EMBL" id="VCIW01000001">
    <property type="protein sequence ID" value="TLS54072.1"/>
    <property type="molecule type" value="Genomic_DNA"/>
</dbReference>
<evidence type="ECO:0000256" key="2">
    <source>
        <dbReference type="ARBA" id="ARBA00023235"/>
    </source>
</evidence>
<dbReference type="SUPFAM" id="SSF48208">
    <property type="entry name" value="Six-hairpin glycosidases"/>
    <property type="match status" value="1"/>
</dbReference>
<dbReference type="PANTHER" id="PTHR15108">
    <property type="entry name" value="N-ACYLGLUCOSAMINE-2-EPIMERASE"/>
    <property type="match status" value="1"/>
</dbReference>
<keyword evidence="4" id="KW-1185">Reference proteome</keyword>
<dbReference type="OrthoDB" id="5141876at2"/>
<keyword evidence="2" id="KW-0413">Isomerase</keyword>
<proteinExistence type="inferred from homology"/>